<keyword evidence="3" id="KW-1185">Reference proteome</keyword>
<evidence type="ECO:0000256" key="1">
    <source>
        <dbReference type="SAM" id="MobiDB-lite"/>
    </source>
</evidence>
<feature type="compositionally biased region" description="Basic residues" evidence="1">
    <location>
        <begin position="143"/>
        <end position="165"/>
    </location>
</feature>
<evidence type="ECO:0000313" key="2">
    <source>
        <dbReference type="EMBL" id="ELY91788.1"/>
    </source>
</evidence>
<proteinExistence type="predicted"/>
<evidence type="ECO:0000313" key="3">
    <source>
        <dbReference type="Proteomes" id="UP000011519"/>
    </source>
</evidence>
<dbReference type="Proteomes" id="UP000011519">
    <property type="component" value="Unassembled WGS sequence"/>
</dbReference>
<name>M0A359_9EURY</name>
<organism evidence="2 3">
    <name type="scientific">Natrialba hulunbeirensis JCM 10989</name>
    <dbReference type="NCBI Taxonomy" id="1227493"/>
    <lineage>
        <taxon>Archaea</taxon>
        <taxon>Methanobacteriati</taxon>
        <taxon>Methanobacteriota</taxon>
        <taxon>Stenosarchaea group</taxon>
        <taxon>Halobacteria</taxon>
        <taxon>Halobacteriales</taxon>
        <taxon>Natrialbaceae</taxon>
        <taxon>Natrialba</taxon>
    </lineage>
</organism>
<reference evidence="2 3" key="1">
    <citation type="journal article" date="2014" name="PLoS Genet.">
        <title>Phylogenetically driven sequencing of extremely halophilic archaea reveals strategies for static and dynamic osmo-response.</title>
        <authorList>
            <person name="Becker E.A."/>
            <person name="Seitzer P.M."/>
            <person name="Tritt A."/>
            <person name="Larsen D."/>
            <person name="Krusor M."/>
            <person name="Yao A.I."/>
            <person name="Wu D."/>
            <person name="Madern D."/>
            <person name="Eisen J.A."/>
            <person name="Darling A.E."/>
            <person name="Facciotti M.T."/>
        </authorList>
    </citation>
    <scope>NUCLEOTIDE SEQUENCE [LARGE SCALE GENOMIC DNA]</scope>
    <source>
        <strain evidence="2 3">JCM 10989</strain>
    </source>
</reference>
<dbReference type="STRING" id="1227493.C483_09624"/>
<comment type="caution">
    <text evidence="2">The sequence shown here is derived from an EMBL/GenBank/DDBJ whole genome shotgun (WGS) entry which is preliminary data.</text>
</comment>
<sequence length="188" mass="20160">MGVGAIIAGGGAALGTGAFSSVEASRQVSIETTGDSSALLAIEIRDDYATDSDTAEIALTDEALESDGLNLDAETTFEGMTALSNQGSETVQLGGVSQELGDEIELWFEPQTEPQASLGDDHFEGTVTDSNIADGEFADPHYRHPARRRSTTSSLRPRRRRRRSARSNAQCDVVRLASNVLLFEEKPR</sequence>
<protein>
    <submittedName>
        <fullName evidence="2">Uncharacterized protein</fullName>
    </submittedName>
</protein>
<gene>
    <name evidence="2" type="ORF">C483_09624</name>
</gene>
<feature type="region of interest" description="Disordered" evidence="1">
    <location>
        <begin position="114"/>
        <end position="169"/>
    </location>
</feature>
<dbReference type="EMBL" id="AOIM01000026">
    <property type="protein sequence ID" value="ELY91788.1"/>
    <property type="molecule type" value="Genomic_DNA"/>
</dbReference>
<accession>M0A359</accession>
<dbReference type="PATRIC" id="fig|1227493.4.peg.1911"/>
<dbReference type="AlphaFoldDB" id="M0A359"/>